<feature type="transmembrane region" description="Helical" evidence="4">
    <location>
        <begin position="270"/>
        <end position="290"/>
    </location>
</feature>
<feature type="transmembrane region" description="Helical" evidence="4">
    <location>
        <begin position="238"/>
        <end position="258"/>
    </location>
</feature>
<dbReference type="GO" id="GO:0022857">
    <property type="term" value="F:transmembrane transporter activity"/>
    <property type="evidence" value="ECO:0007669"/>
    <property type="project" value="InterPro"/>
</dbReference>
<gene>
    <name evidence="6" type="ORF">GTQ45_02260</name>
</gene>
<dbReference type="Gene3D" id="1.20.1250.20">
    <property type="entry name" value="MFS general substrate transporter like domains"/>
    <property type="match status" value="2"/>
</dbReference>
<feature type="transmembrane region" description="Helical" evidence="4">
    <location>
        <begin position="115"/>
        <end position="134"/>
    </location>
</feature>
<dbReference type="SUPFAM" id="SSF103473">
    <property type="entry name" value="MFS general substrate transporter"/>
    <property type="match status" value="1"/>
</dbReference>
<organism evidence="6 7">
    <name type="scientific">Pyruvatibacter mobilis</name>
    <dbReference type="NCBI Taxonomy" id="1712261"/>
    <lineage>
        <taxon>Bacteria</taxon>
        <taxon>Pseudomonadati</taxon>
        <taxon>Pseudomonadota</taxon>
        <taxon>Alphaproteobacteria</taxon>
        <taxon>Hyphomicrobiales</taxon>
        <taxon>Parvibaculaceae</taxon>
        <taxon>Pyruvatibacter</taxon>
    </lineage>
</organism>
<dbReference type="InterPro" id="IPR050327">
    <property type="entry name" value="Proton-linked_MCT"/>
</dbReference>
<feature type="transmembrane region" description="Helical" evidence="4">
    <location>
        <begin position="325"/>
        <end position="349"/>
    </location>
</feature>
<comment type="caution">
    <text evidence="6">The sequence shown here is derived from an EMBL/GenBank/DDBJ whole genome shotgun (WGS) entry which is preliminary data.</text>
</comment>
<feature type="transmembrane region" description="Helical" evidence="4">
    <location>
        <begin position="302"/>
        <end position="319"/>
    </location>
</feature>
<dbReference type="OrthoDB" id="9796632at2"/>
<dbReference type="PROSITE" id="PS50850">
    <property type="entry name" value="MFS"/>
    <property type="match status" value="1"/>
</dbReference>
<feature type="transmembrane region" description="Helical" evidence="4">
    <location>
        <begin position="361"/>
        <end position="384"/>
    </location>
</feature>
<feature type="transmembrane region" description="Helical" evidence="4">
    <location>
        <begin position="390"/>
        <end position="411"/>
    </location>
</feature>
<sequence length="419" mass="44154">MTQTQPVLARLATQLRETYYGWWVVAAIFVTMTTTSGVGFYNLSVLLGAFTETRFDVAEVSGATSLYFLASGFGGMVFGRLIERFNIRYVMALSGLLGALVFLFVGAITEVWQLYLFYAVFGVLYSGCALVPGTTLVARWFARRRAVALSIASTGLSIGGIVVSPLSAWIIQTQGLATAGYWLALILFIGVVPAALLVLRPSPQSMGLRIDGDPPLADGEEEGPPDGVPYAEAVRSRFFIGVTVAYVFAMMAQVGALSHQFRLVSEREDAAMAALAVSVLAASSIVGRLIGGFALSRLPIRTFTLSFMGLQALGLAAFSQAEGPVALLGASVLFGITVGNILMLQPLLLGEAFGLRDYGRIFALSQLCGTFGVAAGPSLVGLVYDFAGGYGAAYLAIACGSLVALSIFSVAGPVRHGDR</sequence>
<keyword evidence="3 4" id="KW-0472">Membrane</keyword>
<evidence type="ECO:0000256" key="2">
    <source>
        <dbReference type="ARBA" id="ARBA00022989"/>
    </source>
</evidence>
<dbReference type="InterPro" id="IPR036259">
    <property type="entry name" value="MFS_trans_sf"/>
</dbReference>
<accession>A0A845Q7G1</accession>
<dbReference type="Pfam" id="PF07690">
    <property type="entry name" value="MFS_1"/>
    <property type="match status" value="1"/>
</dbReference>
<feature type="transmembrane region" description="Helical" evidence="4">
    <location>
        <begin position="63"/>
        <end position="82"/>
    </location>
</feature>
<feature type="domain" description="Major facilitator superfamily (MFS) profile" evidence="5">
    <location>
        <begin position="20"/>
        <end position="416"/>
    </location>
</feature>
<evidence type="ECO:0000313" key="6">
    <source>
        <dbReference type="EMBL" id="NBG94555.1"/>
    </source>
</evidence>
<feature type="transmembrane region" description="Helical" evidence="4">
    <location>
        <begin position="146"/>
        <end position="167"/>
    </location>
</feature>
<dbReference type="InterPro" id="IPR011701">
    <property type="entry name" value="MFS"/>
</dbReference>
<dbReference type="AlphaFoldDB" id="A0A845Q7G1"/>
<keyword evidence="2 4" id="KW-1133">Transmembrane helix</keyword>
<dbReference type="PANTHER" id="PTHR11360:SF290">
    <property type="entry name" value="MONOCARBOXYLATE MFS PERMEASE"/>
    <property type="match status" value="1"/>
</dbReference>
<dbReference type="RefSeq" id="WP_160586640.1">
    <property type="nucleotide sequence ID" value="NZ_BMHN01000001.1"/>
</dbReference>
<dbReference type="InterPro" id="IPR020846">
    <property type="entry name" value="MFS_dom"/>
</dbReference>
<evidence type="ECO:0000256" key="4">
    <source>
        <dbReference type="SAM" id="Phobius"/>
    </source>
</evidence>
<name>A0A845Q7G1_9HYPH</name>
<feature type="transmembrane region" description="Helical" evidence="4">
    <location>
        <begin position="20"/>
        <end position="43"/>
    </location>
</feature>
<proteinExistence type="predicted"/>
<keyword evidence="1 4" id="KW-0812">Transmembrane</keyword>
<keyword evidence="7" id="KW-1185">Reference proteome</keyword>
<dbReference type="EMBL" id="WXYQ01000001">
    <property type="protein sequence ID" value="NBG94555.1"/>
    <property type="molecule type" value="Genomic_DNA"/>
</dbReference>
<dbReference type="GeneID" id="300653535"/>
<dbReference type="PANTHER" id="PTHR11360">
    <property type="entry name" value="MONOCARBOXYLATE TRANSPORTER"/>
    <property type="match status" value="1"/>
</dbReference>
<evidence type="ECO:0000256" key="3">
    <source>
        <dbReference type="ARBA" id="ARBA00023136"/>
    </source>
</evidence>
<protein>
    <submittedName>
        <fullName evidence="6">MFS transporter</fullName>
    </submittedName>
</protein>
<evidence type="ECO:0000259" key="5">
    <source>
        <dbReference type="PROSITE" id="PS50850"/>
    </source>
</evidence>
<evidence type="ECO:0000256" key="1">
    <source>
        <dbReference type="ARBA" id="ARBA00022692"/>
    </source>
</evidence>
<dbReference type="Proteomes" id="UP000470384">
    <property type="component" value="Unassembled WGS sequence"/>
</dbReference>
<evidence type="ECO:0000313" key="7">
    <source>
        <dbReference type="Proteomes" id="UP000470384"/>
    </source>
</evidence>
<feature type="transmembrane region" description="Helical" evidence="4">
    <location>
        <begin position="179"/>
        <end position="199"/>
    </location>
</feature>
<reference evidence="6 7" key="1">
    <citation type="journal article" date="2016" name="Int. J. Syst. Evol. Microbiol.">
        <title>Pyruvatibacter mobilis gen. nov., sp. nov., a marine bacterium from the culture broth of Picochlorum sp. 122.</title>
        <authorList>
            <person name="Wang G."/>
            <person name="Tang M."/>
            <person name="Wu H."/>
            <person name="Dai S."/>
            <person name="Li T."/>
            <person name="Chen C."/>
            <person name="He H."/>
            <person name="Fan J."/>
            <person name="Xiang W."/>
            <person name="Li X."/>
        </authorList>
    </citation>
    <scope>NUCLEOTIDE SEQUENCE [LARGE SCALE GENOMIC DNA]</scope>
    <source>
        <strain evidence="6 7">GYP-11</strain>
    </source>
</reference>
<feature type="transmembrane region" description="Helical" evidence="4">
    <location>
        <begin position="89"/>
        <end position="109"/>
    </location>
</feature>